<organism evidence="1 2">
    <name type="scientific">Colocasia esculenta</name>
    <name type="common">Wild taro</name>
    <name type="synonym">Arum esculentum</name>
    <dbReference type="NCBI Taxonomy" id="4460"/>
    <lineage>
        <taxon>Eukaryota</taxon>
        <taxon>Viridiplantae</taxon>
        <taxon>Streptophyta</taxon>
        <taxon>Embryophyta</taxon>
        <taxon>Tracheophyta</taxon>
        <taxon>Spermatophyta</taxon>
        <taxon>Magnoliopsida</taxon>
        <taxon>Liliopsida</taxon>
        <taxon>Araceae</taxon>
        <taxon>Aroideae</taxon>
        <taxon>Colocasieae</taxon>
        <taxon>Colocasia</taxon>
    </lineage>
</organism>
<name>A0A843W3W9_COLES</name>
<protein>
    <submittedName>
        <fullName evidence="1">Uncharacterized protein</fullName>
    </submittedName>
</protein>
<keyword evidence="2" id="KW-1185">Reference proteome</keyword>
<proteinExistence type="predicted"/>
<evidence type="ECO:0000313" key="2">
    <source>
        <dbReference type="Proteomes" id="UP000652761"/>
    </source>
</evidence>
<gene>
    <name evidence="1" type="ORF">Taro_035480</name>
</gene>
<dbReference type="AlphaFoldDB" id="A0A843W3W9"/>
<comment type="caution">
    <text evidence="1">The sequence shown here is derived from an EMBL/GenBank/DDBJ whole genome shotgun (WGS) entry which is preliminary data.</text>
</comment>
<sequence>MQALPLLLSFAYGDWIAVDLEEGTKLSEKLAMGVWGMAASLLIYAEPRSGQERLLTILLFSTTLTMQMEWLTEKLFINETKGRSGGA</sequence>
<reference evidence="1" key="1">
    <citation type="submission" date="2017-07" db="EMBL/GenBank/DDBJ databases">
        <title>Taro Niue Genome Assembly and Annotation.</title>
        <authorList>
            <person name="Atibalentja N."/>
            <person name="Keating K."/>
            <person name="Fields C.J."/>
        </authorList>
    </citation>
    <scope>NUCLEOTIDE SEQUENCE</scope>
    <source>
        <strain evidence="1">Niue_2</strain>
        <tissue evidence="1">Leaf</tissue>
    </source>
</reference>
<dbReference type="EMBL" id="NMUH01002903">
    <property type="protein sequence ID" value="MQM02706.1"/>
    <property type="molecule type" value="Genomic_DNA"/>
</dbReference>
<accession>A0A843W3W9</accession>
<evidence type="ECO:0000313" key="1">
    <source>
        <dbReference type="EMBL" id="MQM02706.1"/>
    </source>
</evidence>
<dbReference type="Proteomes" id="UP000652761">
    <property type="component" value="Unassembled WGS sequence"/>
</dbReference>